<evidence type="ECO:0000313" key="6">
    <source>
        <dbReference type="Proteomes" id="UP000752814"/>
    </source>
</evidence>
<dbReference type="GeneID" id="41323538"/>
<dbReference type="InterPro" id="IPR036883">
    <property type="entry name" value="PDCD5-like_sf"/>
</dbReference>
<evidence type="ECO:0000256" key="2">
    <source>
        <dbReference type="ARBA" id="ARBA00023125"/>
    </source>
</evidence>
<dbReference type="GO" id="GO:0003677">
    <property type="term" value="F:DNA binding"/>
    <property type="evidence" value="ECO:0007669"/>
    <property type="project" value="UniProtKB-UniRule"/>
</dbReference>
<dbReference type="SUPFAM" id="SSF46950">
    <property type="entry name" value="Double-stranded DNA-binding domain"/>
    <property type="match status" value="1"/>
</dbReference>
<gene>
    <name evidence="5" type="ORF">A3207_08520</name>
</gene>
<evidence type="ECO:0000256" key="4">
    <source>
        <dbReference type="SAM" id="MobiDB-lite"/>
    </source>
</evidence>
<dbReference type="OMA" id="MQYEMQK"/>
<keyword evidence="2 3" id="KW-0238">DNA-binding</keyword>
<comment type="caution">
    <text evidence="5">The sequence shown here is derived from an EMBL/GenBank/DDBJ whole genome shotgun (WGS) entry which is preliminary data.</text>
</comment>
<proteinExistence type="inferred from homology"/>
<dbReference type="PANTHER" id="PTHR10840:SF0">
    <property type="entry name" value="PROGRAMMED CELL DEATH PROTEIN 5"/>
    <property type="match status" value="1"/>
</dbReference>
<reference evidence="5" key="1">
    <citation type="submission" date="2016-03" db="EMBL/GenBank/DDBJ databases">
        <authorList>
            <person name="Borrel G."/>
            <person name="Mccann A."/>
            <person name="O'Toole P.W."/>
        </authorList>
    </citation>
    <scope>NUCLEOTIDE SEQUENCE</scope>
    <source>
        <strain evidence="5">183</strain>
    </source>
</reference>
<organism evidence="5 6">
    <name type="scientific">Candidatus Methanomassiliicoccus intestinalis</name>
    <dbReference type="NCBI Taxonomy" id="1406512"/>
    <lineage>
        <taxon>Archaea</taxon>
        <taxon>Methanobacteriati</taxon>
        <taxon>Thermoplasmatota</taxon>
        <taxon>Thermoplasmata</taxon>
        <taxon>Methanomassiliicoccales</taxon>
        <taxon>Methanomassiliicoccaceae</taxon>
        <taxon>Methanomassiliicoccus</taxon>
    </lineage>
</organism>
<evidence type="ECO:0000256" key="3">
    <source>
        <dbReference type="HAMAP-Rule" id="MF_00026"/>
    </source>
</evidence>
<feature type="compositionally biased region" description="Low complexity" evidence="4">
    <location>
        <begin position="15"/>
        <end position="27"/>
    </location>
</feature>
<dbReference type="Gene3D" id="1.10.8.140">
    <property type="entry name" value="PDCD5-like"/>
    <property type="match status" value="1"/>
</dbReference>
<comment type="similarity">
    <text evidence="1 3">Belongs to the PDCD5 family.</text>
</comment>
<dbReference type="InterPro" id="IPR002836">
    <property type="entry name" value="PDCD5-like"/>
</dbReference>
<feature type="compositionally biased region" description="Basic and acidic residues" evidence="4">
    <location>
        <begin position="1"/>
        <end position="10"/>
    </location>
</feature>
<dbReference type="GO" id="GO:0005829">
    <property type="term" value="C:cytosol"/>
    <property type="evidence" value="ECO:0007669"/>
    <property type="project" value="TreeGrafter"/>
</dbReference>
<dbReference type="NCBIfam" id="NF003268">
    <property type="entry name" value="PRK04239.1"/>
    <property type="match status" value="1"/>
</dbReference>
<dbReference type="InterPro" id="IPR022889">
    <property type="entry name" value="DNA_bind_arc"/>
</dbReference>
<evidence type="ECO:0000313" key="5">
    <source>
        <dbReference type="EMBL" id="TQS81384.1"/>
    </source>
</evidence>
<dbReference type="EMBL" id="LVVT01000023">
    <property type="protein sequence ID" value="TQS81384.1"/>
    <property type="molecule type" value="Genomic_DNA"/>
</dbReference>
<feature type="region of interest" description="Disordered" evidence="4">
    <location>
        <begin position="1"/>
        <end position="27"/>
    </location>
</feature>
<evidence type="ECO:0000256" key="1">
    <source>
        <dbReference type="ARBA" id="ARBA00010490"/>
    </source>
</evidence>
<protein>
    <recommendedName>
        <fullName evidence="3">DNA-binding protein A3207_08520</fullName>
    </recommendedName>
</protein>
<dbReference type="AlphaFoldDB" id="A0A8J8PG97"/>
<accession>A0A8J8PG97</accession>
<dbReference type="PANTHER" id="PTHR10840">
    <property type="entry name" value="PROGRAMMED CELL DEATH PROTEIN 5"/>
    <property type="match status" value="1"/>
</dbReference>
<dbReference type="RefSeq" id="WP_020449006.1">
    <property type="nucleotide sequence ID" value="NZ_CAYAYA010000025.1"/>
</dbReference>
<dbReference type="Proteomes" id="UP000752814">
    <property type="component" value="Unassembled WGS sequence"/>
</dbReference>
<dbReference type="PIRSF" id="PIRSF015730">
    <property type="entry name" value="TFAR19"/>
    <property type="match status" value="1"/>
</dbReference>
<dbReference type="HAMAP" id="MF_00026">
    <property type="entry name" value="dsDNA_bind"/>
    <property type="match status" value="1"/>
</dbReference>
<name>A0A8J8PG97_9ARCH</name>
<sequence>MHDAELEELRRRKMAQLQQSQESQLQQQAMMEERAKQMEAERQAIMRQILTPEARERLAKVKMAYPDVAAAVEEQLLRLMQMGRIQNQIDDATLKAILRQISPQRREIKIERV</sequence>
<dbReference type="Pfam" id="PF01984">
    <property type="entry name" value="dsDNA_bind"/>
    <property type="match status" value="1"/>
</dbReference>